<keyword evidence="3" id="KW-0645">Protease</keyword>
<name>A0A399RBG2_9PROT</name>
<keyword evidence="6" id="KW-0482">Metalloprotease</keyword>
<dbReference type="SUPFAM" id="SSF53187">
    <property type="entry name" value="Zn-dependent exopeptidases"/>
    <property type="match status" value="1"/>
</dbReference>
<keyword evidence="10" id="KW-0121">Carboxypeptidase</keyword>
<evidence type="ECO:0000256" key="6">
    <source>
        <dbReference type="ARBA" id="ARBA00023049"/>
    </source>
</evidence>
<keyword evidence="11" id="KW-1185">Reference proteome</keyword>
<evidence type="ECO:0000313" key="10">
    <source>
        <dbReference type="EMBL" id="RIJ27092.1"/>
    </source>
</evidence>
<evidence type="ECO:0000256" key="3">
    <source>
        <dbReference type="ARBA" id="ARBA00022670"/>
    </source>
</evidence>
<dbReference type="InterPro" id="IPR000834">
    <property type="entry name" value="Peptidase_M14"/>
</dbReference>
<accession>A0A399RBG2</accession>
<evidence type="ECO:0000256" key="1">
    <source>
        <dbReference type="ARBA" id="ARBA00001947"/>
    </source>
</evidence>
<keyword evidence="5" id="KW-0862">Zinc</keyword>
<dbReference type="SUPFAM" id="SSF52317">
    <property type="entry name" value="Class I glutamine amidotransferase-like"/>
    <property type="match status" value="1"/>
</dbReference>
<keyword evidence="4" id="KW-0378">Hydrolase</keyword>
<evidence type="ECO:0000256" key="7">
    <source>
        <dbReference type="PROSITE-ProRule" id="PRU01379"/>
    </source>
</evidence>
<organism evidence="10 11">
    <name type="scientific">Henriciella mobilis</name>
    <dbReference type="NCBI Taxonomy" id="2305467"/>
    <lineage>
        <taxon>Bacteria</taxon>
        <taxon>Pseudomonadati</taxon>
        <taxon>Pseudomonadota</taxon>
        <taxon>Alphaproteobacteria</taxon>
        <taxon>Hyphomonadales</taxon>
        <taxon>Hyphomonadaceae</taxon>
        <taxon>Henriciella</taxon>
    </lineage>
</organism>
<dbReference type="PROSITE" id="PS52035">
    <property type="entry name" value="PEPTIDASE_M14"/>
    <property type="match status" value="1"/>
</dbReference>
<evidence type="ECO:0000256" key="2">
    <source>
        <dbReference type="ARBA" id="ARBA00005988"/>
    </source>
</evidence>
<comment type="cofactor">
    <cofactor evidence="1">
        <name>Zn(2+)</name>
        <dbReference type="ChEBI" id="CHEBI:29105"/>
    </cofactor>
</comment>
<proteinExistence type="inferred from homology"/>
<evidence type="ECO:0000256" key="8">
    <source>
        <dbReference type="SAM" id="SignalP"/>
    </source>
</evidence>
<dbReference type="EMBL" id="QWFX01000014">
    <property type="protein sequence ID" value="RIJ27092.1"/>
    <property type="molecule type" value="Genomic_DNA"/>
</dbReference>
<comment type="caution">
    <text evidence="10">The sequence shown here is derived from an EMBL/GenBank/DDBJ whole genome shotgun (WGS) entry which is preliminary data.</text>
</comment>
<dbReference type="RefSeq" id="WP_119377206.1">
    <property type="nucleotide sequence ID" value="NZ_QWFX01000014.1"/>
</dbReference>
<dbReference type="PANTHER" id="PTHR11705">
    <property type="entry name" value="PROTEASE FAMILY M14 CARBOXYPEPTIDASE A,B"/>
    <property type="match status" value="1"/>
</dbReference>
<dbReference type="GO" id="GO:0004181">
    <property type="term" value="F:metallocarboxypeptidase activity"/>
    <property type="evidence" value="ECO:0007669"/>
    <property type="project" value="InterPro"/>
</dbReference>
<dbReference type="PANTHER" id="PTHR11705:SF143">
    <property type="entry name" value="SLL0236 PROTEIN"/>
    <property type="match status" value="1"/>
</dbReference>
<dbReference type="GO" id="GO:0005615">
    <property type="term" value="C:extracellular space"/>
    <property type="evidence" value="ECO:0007669"/>
    <property type="project" value="TreeGrafter"/>
</dbReference>
<dbReference type="Pfam" id="PF00246">
    <property type="entry name" value="Peptidase_M14"/>
    <property type="match status" value="1"/>
</dbReference>
<dbReference type="Proteomes" id="UP000266385">
    <property type="component" value="Unassembled WGS sequence"/>
</dbReference>
<comment type="caution">
    <text evidence="7">Lacks conserved residue(s) required for the propagation of feature annotation.</text>
</comment>
<dbReference type="OrthoDB" id="9767214at2"/>
<dbReference type="Gene3D" id="3.40.630.10">
    <property type="entry name" value="Zn peptidases"/>
    <property type="match status" value="1"/>
</dbReference>
<evidence type="ECO:0000256" key="4">
    <source>
        <dbReference type="ARBA" id="ARBA00022801"/>
    </source>
</evidence>
<evidence type="ECO:0000259" key="9">
    <source>
        <dbReference type="PROSITE" id="PS52035"/>
    </source>
</evidence>
<dbReference type="GO" id="GO:0008270">
    <property type="term" value="F:zinc ion binding"/>
    <property type="evidence" value="ECO:0007669"/>
    <property type="project" value="InterPro"/>
</dbReference>
<evidence type="ECO:0000256" key="5">
    <source>
        <dbReference type="ARBA" id="ARBA00022833"/>
    </source>
</evidence>
<protein>
    <submittedName>
        <fullName evidence="10">Carboxypeptidase</fullName>
    </submittedName>
</protein>
<keyword evidence="8" id="KW-0732">Signal</keyword>
<feature type="signal peptide" evidence="8">
    <location>
        <begin position="1"/>
        <end position="22"/>
    </location>
</feature>
<dbReference type="InterPro" id="IPR029062">
    <property type="entry name" value="Class_I_gatase-like"/>
</dbReference>
<sequence length="888" mass="95962">MRGFLIGGLMAAAAWLSPISVAQSFIDIEADPAIPTLQETFGYSPGEEITAPADALAYMKMLADAAPDRMKLNEYARTWEGRKLVYGVISSPENMARIDEIQADIKSIASGTLSAGERADLVARTPAVVWLSYGVHGDEISSTDAALALAYHLLAAENDATVDRILDETIVIIDPMQNPDGRARFKASFEAARGLETSADPATAEHDQPWPGGRYNHYLFDMNRDWFAMTQPETVGRVEQMLDWYPVVVVDVHEMGGEETYFFAPSADPFNPYIRDEQRAKQTLIGKNHARWFDSRGFEYFTREVYDAFYPGYADMWPQLGGAVAMTYEQGSARGLEYQRKDGSMLTYRDGVEHHFISTLSTAEVVANNHDLFLGDFADYRSEVADEGRKSKSRYFIFDLAERRWQVEDLGRRLAAQEIAVQRVGPGFEACGTRYPSGALVVDRAQPAGRRIATLLEKETELPVDYVAEQEGRRDRGLNHELYDVTAWSLPLMDGVTSSTCSRVNLSSASLVGADDPIPAVTAPNAAFGYAIPWTDTGGAKLALAALKEGAVGKATEEAFIAGGRSFPRGTIIFPVADNTAGLGAMLNRMASEIGAEVVALQTSWVEDGPNYGSDKFKTVAMPRVAMAWGEGTIPTETGATRYVIERQLSVPVAPIRVNNLAGADLGKYDVLIVPDTSGDFAHRLGDGGAAALKSFVEQGGVLVGVGGAVDFLASADAGLLSTKLEKAYADGDSAAEASGEGEEDETRADGTHIAGKDAYDAMIADPDAAPDDVPGVLANVVANTDHWLSSGYAKTIALYAGSSVYRPLMADEGTNVFHFAAADELLASGYLWEENRAQIAFKPFVMVEPHGEGMVIAFTESPFTRAYLNGLNLLVANALIFGPAHAR</sequence>
<dbReference type="Gene3D" id="3.40.50.880">
    <property type="match status" value="1"/>
</dbReference>
<dbReference type="AlphaFoldDB" id="A0A399RBG2"/>
<feature type="domain" description="Peptidase M14" evidence="9">
    <location>
        <begin position="42"/>
        <end position="366"/>
    </location>
</feature>
<evidence type="ECO:0000313" key="11">
    <source>
        <dbReference type="Proteomes" id="UP000266385"/>
    </source>
</evidence>
<feature type="chain" id="PRO_5017376188" evidence="8">
    <location>
        <begin position="23"/>
        <end position="888"/>
    </location>
</feature>
<gene>
    <name evidence="10" type="ORF">D1223_14755</name>
</gene>
<dbReference type="GO" id="GO:0006508">
    <property type="term" value="P:proteolysis"/>
    <property type="evidence" value="ECO:0007669"/>
    <property type="project" value="UniProtKB-KW"/>
</dbReference>
<comment type="similarity">
    <text evidence="2 7">Belongs to the peptidase M14 family.</text>
</comment>
<reference evidence="10 11" key="1">
    <citation type="submission" date="2018-08" db="EMBL/GenBank/DDBJ databases">
        <title>Henriciella mobilis sp. nov., isolated from seawater.</title>
        <authorList>
            <person name="Cheng H."/>
            <person name="Wu Y.-H."/>
            <person name="Xu X.-W."/>
            <person name="Guo L.-L."/>
        </authorList>
    </citation>
    <scope>NUCLEOTIDE SEQUENCE [LARGE SCALE GENOMIC DNA]</scope>
    <source>
        <strain evidence="10 11">JN25</strain>
    </source>
</reference>